<dbReference type="GO" id="GO:0008360">
    <property type="term" value="P:regulation of cell shape"/>
    <property type="evidence" value="ECO:0007669"/>
    <property type="project" value="UniProtKB-KW"/>
</dbReference>
<dbReference type="GO" id="GO:0005829">
    <property type="term" value="C:cytosol"/>
    <property type="evidence" value="ECO:0007669"/>
    <property type="project" value="TreeGrafter"/>
</dbReference>
<evidence type="ECO:0000256" key="3">
    <source>
        <dbReference type="ARBA" id="ARBA00010871"/>
    </source>
</evidence>
<dbReference type="STRING" id="1225564.AA309_26765"/>
<keyword evidence="10 14" id="KW-0573">Peptidoglycan synthesis</keyword>
<comment type="function">
    <text evidence="2 14">Cell wall formation.</text>
</comment>
<dbReference type="PROSITE" id="PS00843">
    <property type="entry name" value="DALA_DALA_LIGASE_1"/>
    <property type="match status" value="1"/>
</dbReference>
<dbReference type="GO" id="GO:0009252">
    <property type="term" value="P:peptidoglycan biosynthetic process"/>
    <property type="evidence" value="ECO:0007669"/>
    <property type="project" value="UniProtKB-UniRule"/>
</dbReference>
<dbReference type="PANTHER" id="PTHR23132">
    <property type="entry name" value="D-ALANINE--D-ALANINE LIGASE"/>
    <property type="match status" value="1"/>
</dbReference>
<keyword evidence="4 14" id="KW-0436">Ligase</keyword>
<dbReference type="InterPro" id="IPR011095">
    <property type="entry name" value="Dala_Dala_lig_C"/>
</dbReference>
<dbReference type="UniPathway" id="UPA00219"/>
<feature type="active site" evidence="15">
    <location>
        <position position="18"/>
    </location>
</feature>
<evidence type="ECO:0000256" key="2">
    <source>
        <dbReference type="ARBA" id="ARBA00003921"/>
    </source>
</evidence>
<evidence type="ECO:0000256" key="18">
    <source>
        <dbReference type="PROSITE-ProRule" id="PRU00409"/>
    </source>
</evidence>
<feature type="active site" evidence="15">
    <location>
        <position position="333"/>
    </location>
</feature>
<dbReference type="GO" id="GO:0005524">
    <property type="term" value="F:ATP binding"/>
    <property type="evidence" value="ECO:0007669"/>
    <property type="project" value="UniProtKB-UniRule"/>
</dbReference>
<dbReference type="Pfam" id="PF07478">
    <property type="entry name" value="Dala_Dala_lig_C"/>
    <property type="match status" value="1"/>
</dbReference>
<evidence type="ECO:0000256" key="13">
    <source>
        <dbReference type="ARBA" id="ARBA00047614"/>
    </source>
</evidence>
<dbReference type="EMBL" id="LCYG01000091">
    <property type="protein sequence ID" value="KLK90221.1"/>
    <property type="molecule type" value="Genomic_DNA"/>
</dbReference>
<comment type="pathway">
    <text evidence="14">Cell wall biogenesis; peptidoglycan biosynthesis.</text>
</comment>
<comment type="subcellular location">
    <subcellularLocation>
        <location evidence="14">Cytoplasm</location>
    </subcellularLocation>
</comment>
<evidence type="ECO:0000256" key="14">
    <source>
        <dbReference type="HAMAP-Rule" id="MF_00047"/>
    </source>
</evidence>
<comment type="caution">
    <text evidence="20">The sequence shown here is derived from an EMBL/GenBank/DDBJ whole genome shotgun (WGS) entry which is preliminary data.</text>
</comment>
<evidence type="ECO:0000256" key="11">
    <source>
        <dbReference type="ARBA" id="ARBA00023211"/>
    </source>
</evidence>
<evidence type="ECO:0000256" key="15">
    <source>
        <dbReference type="PIRSR" id="PIRSR039102-1"/>
    </source>
</evidence>
<dbReference type="Proteomes" id="UP000035489">
    <property type="component" value="Unassembled WGS sequence"/>
</dbReference>
<feature type="binding site" evidence="16">
    <location>
        <begin position="191"/>
        <end position="192"/>
    </location>
    <ligand>
        <name>ATP</name>
        <dbReference type="ChEBI" id="CHEBI:30616"/>
    </ligand>
</feature>
<dbReference type="NCBIfam" id="NF002528">
    <property type="entry name" value="PRK01966.1-4"/>
    <property type="match status" value="1"/>
</dbReference>
<keyword evidence="7 18" id="KW-0067">ATP-binding</keyword>
<protein>
    <recommendedName>
        <fullName evidence="14">D-alanine--D-alanine ligase</fullName>
        <ecNumber evidence="14">6.3.2.4</ecNumber>
    </recommendedName>
    <alternativeName>
        <fullName evidence="14">D-Ala-D-Ala ligase</fullName>
    </alternativeName>
    <alternativeName>
        <fullName evidence="14">D-alanylalanine synthetase</fullName>
    </alternativeName>
</protein>
<dbReference type="AlphaFoldDB" id="A0A0H1R5X4"/>
<dbReference type="FunFam" id="3.30.470.20:FF:000008">
    <property type="entry name" value="D-alanine--D-alanine ligase"/>
    <property type="match status" value="1"/>
</dbReference>
<dbReference type="PROSITE" id="PS00844">
    <property type="entry name" value="DALA_DALA_LIGASE_2"/>
    <property type="match status" value="1"/>
</dbReference>
<keyword evidence="6 16" id="KW-0547">Nucleotide-binding</keyword>
<evidence type="ECO:0000313" key="20">
    <source>
        <dbReference type="EMBL" id="KLK90221.1"/>
    </source>
</evidence>
<feature type="domain" description="ATP-grasp" evidence="19">
    <location>
        <begin position="146"/>
        <end position="355"/>
    </location>
</feature>
<dbReference type="InterPro" id="IPR013815">
    <property type="entry name" value="ATP_grasp_subdomain_1"/>
</dbReference>
<dbReference type="InterPro" id="IPR011127">
    <property type="entry name" value="Dala_Dala_lig_N"/>
</dbReference>
<dbReference type="Gene3D" id="3.40.50.20">
    <property type="match status" value="1"/>
</dbReference>
<organism evidence="20 21">
    <name type="scientific">Microvirga vignae</name>
    <dbReference type="NCBI Taxonomy" id="1225564"/>
    <lineage>
        <taxon>Bacteria</taxon>
        <taxon>Pseudomonadati</taxon>
        <taxon>Pseudomonadota</taxon>
        <taxon>Alphaproteobacteria</taxon>
        <taxon>Hyphomicrobiales</taxon>
        <taxon>Methylobacteriaceae</taxon>
        <taxon>Microvirga</taxon>
    </lineage>
</organism>
<feature type="binding site" evidence="16">
    <location>
        <begin position="321"/>
        <end position="322"/>
    </location>
    <ligand>
        <name>ATP</name>
        <dbReference type="ChEBI" id="CHEBI:30616"/>
    </ligand>
</feature>
<dbReference type="GO" id="GO:0008716">
    <property type="term" value="F:D-alanine-D-alanine ligase activity"/>
    <property type="evidence" value="ECO:0007669"/>
    <property type="project" value="UniProtKB-UniRule"/>
</dbReference>
<keyword evidence="8 17" id="KW-0460">Magnesium</keyword>
<keyword evidence="14" id="KW-0963">Cytoplasm</keyword>
<comment type="cofactor">
    <cofactor evidence="1">
        <name>Mn(2+)</name>
        <dbReference type="ChEBI" id="CHEBI:29035"/>
    </cofactor>
</comment>
<dbReference type="HAMAP" id="MF_00047">
    <property type="entry name" value="Dala_Dala_lig"/>
    <property type="match status" value="1"/>
</dbReference>
<dbReference type="PIRSF" id="PIRSF039102">
    <property type="entry name" value="Ddl/VanB"/>
    <property type="match status" value="1"/>
</dbReference>
<feature type="active site" evidence="15">
    <location>
        <position position="191"/>
    </location>
</feature>
<feature type="binding site" evidence="17">
    <location>
        <position position="322"/>
    </location>
    <ligand>
        <name>Mg(2+)</name>
        <dbReference type="ChEBI" id="CHEBI:18420"/>
        <label>1</label>
    </ligand>
</feature>
<dbReference type="GO" id="GO:0071555">
    <property type="term" value="P:cell wall organization"/>
    <property type="evidence" value="ECO:0007669"/>
    <property type="project" value="UniProtKB-KW"/>
</dbReference>
<dbReference type="Gene3D" id="3.30.470.20">
    <property type="entry name" value="ATP-grasp fold, B domain"/>
    <property type="match status" value="1"/>
</dbReference>
<dbReference type="PANTHER" id="PTHR23132:SF25">
    <property type="entry name" value="D-ALANINE--D-ALANINE LIGASE A"/>
    <property type="match status" value="1"/>
</dbReference>
<dbReference type="Gene3D" id="3.30.1490.20">
    <property type="entry name" value="ATP-grasp fold, A domain"/>
    <property type="match status" value="1"/>
</dbReference>
<dbReference type="Pfam" id="PF01820">
    <property type="entry name" value="Dala_Dala_lig_N"/>
    <property type="match status" value="1"/>
</dbReference>
<dbReference type="PATRIC" id="fig|1225564.3.peg.6975"/>
<evidence type="ECO:0000256" key="7">
    <source>
        <dbReference type="ARBA" id="ARBA00022840"/>
    </source>
</evidence>
<feature type="binding site" evidence="16">
    <location>
        <begin position="183"/>
        <end position="185"/>
    </location>
    <ligand>
        <name>ATP</name>
        <dbReference type="ChEBI" id="CHEBI:30616"/>
    </ligand>
</feature>
<proteinExistence type="inferred from homology"/>
<keyword evidence="12 14" id="KW-0961">Cell wall biogenesis/degradation</keyword>
<dbReference type="EC" id="6.3.2.4" evidence="14"/>
<evidence type="ECO:0000259" key="19">
    <source>
        <dbReference type="PROSITE" id="PS50975"/>
    </source>
</evidence>
<dbReference type="InterPro" id="IPR000291">
    <property type="entry name" value="D-Ala_lig_Van_CS"/>
</dbReference>
<accession>A0A0H1R5X4</accession>
<feature type="binding site" evidence="16">
    <location>
        <position position="142"/>
    </location>
    <ligand>
        <name>ATP</name>
        <dbReference type="ChEBI" id="CHEBI:30616"/>
    </ligand>
</feature>
<dbReference type="InterPro" id="IPR011761">
    <property type="entry name" value="ATP-grasp"/>
</dbReference>
<evidence type="ECO:0000256" key="5">
    <source>
        <dbReference type="ARBA" id="ARBA00022723"/>
    </source>
</evidence>
<feature type="binding site" evidence="16">
    <location>
        <begin position="221"/>
        <end position="229"/>
    </location>
    <ligand>
        <name>ATP</name>
        <dbReference type="ChEBI" id="CHEBI:30616"/>
    </ligand>
</feature>
<dbReference type="PROSITE" id="PS50975">
    <property type="entry name" value="ATP_GRASP"/>
    <property type="match status" value="1"/>
</dbReference>
<dbReference type="OrthoDB" id="9813261at2"/>
<feature type="binding site" evidence="17">
    <location>
        <position position="322"/>
    </location>
    <ligand>
        <name>Mg(2+)</name>
        <dbReference type="ChEBI" id="CHEBI:18420"/>
        <label>2</label>
    </ligand>
</feature>
<evidence type="ECO:0000256" key="10">
    <source>
        <dbReference type="ARBA" id="ARBA00022984"/>
    </source>
</evidence>
<comment type="cofactor">
    <cofactor evidence="17">
        <name>Mg(2+)</name>
        <dbReference type="ChEBI" id="CHEBI:18420"/>
    </cofactor>
    <cofactor evidence="17">
        <name>Mn(2+)</name>
        <dbReference type="ChEBI" id="CHEBI:29035"/>
    </cofactor>
    <text evidence="17">Binds 2 magnesium or manganese ions per subunit.</text>
</comment>
<dbReference type="SUPFAM" id="SSF56059">
    <property type="entry name" value="Glutathione synthetase ATP-binding domain-like"/>
    <property type="match status" value="1"/>
</dbReference>
<evidence type="ECO:0000256" key="16">
    <source>
        <dbReference type="PIRSR" id="PIRSR039102-2"/>
    </source>
</evidence>
<evidence type="ECO:0000256" key="9">
    <source>
        <dbReference type="ARBA" id="ARBA00022960"/>
    </source>
</evidence>
<sequence length="370" mass="39497">MTQPRKTIGLLFGGRSAEHEVSKLSAANVFRALNPERYDIVLIGIGRDGRWLLCDTGNGAGRGARSLAIPEGAPQVALLPGGDGEMIVLDGKASSRSLRLDAIVPVLHGPNGEDGTVQGLLQLANVPYVGSGVMGSAAGMDKDIAKRLLRDSGIPVVPFLPLTTRNRMDYRAAVDVLGTTDLFIKPANMGSSVGVSCATSADEFARACEHAFRYDGKLLVERSITGAREIECSVLEDASGEVRASPLGEIVPASSHGFYSYDAKYIDADGALLRIPAELSAGQVRKIQDLAIETFKVLSCEGLARVDFFVDPNREEGLFVNEVNTLPGFTAISMYPKLWEAGGLSQQELMEVLLGHAIARHEHRNGLALV</sequence>
<feature type="binding site" evidence="17">
    <location>
        <position position="324"/>
    </location>
    <ligand>
        <name>Mg(2+)</name>
        <dbReference type="ChEBI" id="CHEBI:18420"/>
        <label>2</label>
    </ligand>
</feature>
<evidence type="ECO:0000256" key="6">
    <source>
        <dbReference type="ARBA" id="ARBA00022741"/>
    </source>
</evidence>
<evidence type="ECO:0000256" key="8">
    <source>
        <dbReference type="ARBA" id="ARBA00022842"/>
    </source>
</evidence>
<evidence type="ECO:0000256" key="17">
    <source>
        <dbReference type="PIRSR" id="PIRSR039102-3"/>
    </source>
</evidence>
<dbReference type="InterPro" id="IPR005905">
    <property type="entry name" value="D_ala_D_ala"/>
</dbReference>
<dbReference type="NCBIfam" id="TIGR01205">
    <property type="entry name" value="D_ala_D_alaTIGR"/>
    <property type="match status" value="1"/>
</dbReference>
<keyword evidence="11 17" id="KW-0464">Manganese</keyword>
<dbReference type="SUPFAM" id="SSF52440">
    <property type="entry name" value="PreATP-grasp domain"/>
    <property type="match status" value="1"/>
</dbReference>
<evidence type="ECO:0000256" key="1">
    <source>
        <dbReference type="ARBA" id="ARBA00001936"/>
    </source>
</evidence>
<dbReference type="GO" id="GO:0046872">
    <property type="term" value="F:metal ion binding"/>
    <property type="evidence" value="ECO:0007669"/>
    <property type="project" value="UniProtKB-KW"/>
</dbReference>
<keyword evidence="21" id="KW-1185">Reference proteome</keyword>
<reference evidence="20 21" key="1">
    <citation type="submission" date="2015-05" db="EMBL/GenBank/DDBJ databases">
        <title>Draft genome sequence of Microvirga vignae strain BR3299, a novel nitrogen fixing bacteria isolated from Brazil semi-aired region.</title>
        <authorList>
            <person name="Zilli J.E."/>
            <person name="Passos S.R."/>
            <person name="Leite J."/>
            <person name="Baldani J.I."/>
            <person name="Xavier G.R."/>
            <person name="Rumjaneck N.G."/>
            <person name="Simoes-Araujo J.L."/>
        </authorList>
    </citation>
    <scope>NUCLEOTIDE SEQUENCE [LARGE SCALE GENOMIC DNA]</scope>
    <source>
        <strain evidence="20 21">BR3299</strain>
    </source>
</reference>
<evidence type="ECO:0000256" key="12">
    <source>
        <dbReference type="ARBA" id="ARBA00023316"/>
    </source>
</evidence>
<dbReference type="RefSeq" id="WP_047192078.1">
    <property type="nucleotide sequence ID" value="NZ_LCYG01000091.1"/>
</dbReference>
<evidence type="ECO:0000256" key="4">
    <source>
        <dbReference type="ARBA" id="ARBA00022598"/>
    </source>
</evidence>
<keyword evidence="9 14" id="KW-0133">Cell shape</keyword>
<feature type="binding site" evidence="17">
    <location>
        <position position="307"/>
    </location>
    <ligand>
        <name>Mg(2+)</name>
        <dbReference type="ChEBI" id="CHEBI:18420"/>
        <label>1</label>
    </ligand>
</feature>
<name>A0A0H1R5X4_9HYPH</name>
<gene>
    <name evidence="14" type="primary">ddl</name>
    <name evidence="20" type="ORF">AA309_26765</name>
</gene>
<evidence type="ECO:0000313" key="21">
    <source>
        <dbReference type="Proteomes" id="UP000035489"/>
    </source>
</evidence>
<keyword evidence="5 17" id="KW-0479">Metal-binding</keyword>
<comment type="similarity">
    <text evidence="3 14">Belongs to the D-alanine--D-alanine ligase family.</text>
</comment>
<comment type="catalytic activity">
    <reaction evidence="13 14">
        <text>2 D-alanine + ATP = D-alanyl-D-alanine + ADP + phosphate + H(+)</text>
        <dbReference type="Rhea" id="RHEA:11224"/>
        <dbReference type="ChEBI" id="CHEBI:15378"/>
        <dbReference type="ChEBI" id="CHEBI:30616"/>
        <dbReference type="ChEBI" id="CHEBI:43474"/>
        <dbReference type="ChEBI" id="CHEBI:57416"/>
        <dbReference type="ChEBI" id="CHEBI:57822"/>
        <dbReference type="ChEBI" id="CHEBI:456216"/>
        <dbReference type="EC" id="6.3.2.4"/>
    </reaction>
</comment>
<dbReference type="InterPro" id="IPR016185">
    <property type="entry name" value="PreATP-grasp_dom_sf"/>
</dbReference>